<name>A0A6J5LPU4_9CAUD</name>
<evidence type="ECO:0000313" key="2">
    <source>
        <dbReference type="EMBL" id="CAB4135027.1"/>
    </source>
</evidence>
<reference evidence="2" key="1">
    <citation type="submission" date="2020-04" db="EMBL/GenBank/DDBJ databases">
        <authorList>
            <person name="Chiriac C."/>
            <person name="Salcher M."/>
            <person name="Ghai R."/>
            <person name="Kavagutti S V."/>
        </authorList>
    </citation>
    <scope>NUCLEOTIDE SEQUENCE</scope>
</reference>
<accession>A0A6J5LPU4</accession>
<evidence type="ECO:0000313" key="1">
    <source>
        <dbReference type="EMBL" id="CAB4131625.1"/>
    </source>
</evidence>
<dbReference type="EMBL" id="LR796249">
    <property type="protein sequence ID" value="CAB4131625.1"/>
    <property type="molecule type" value="Genomic_DNA"/>
</dbReference>
<sequence>MYIYKAFSSPDELADFLNGAIFSNPLPATVFGLHGLTVVINNGSSDKTTTFADATGAGLKPAQILAQIHATDATMSKVMLRSYGQAPQRSVLVLAEASYATKAGTANAILGLPSGTSSVTAITKTNIVWVTASISGNPRYDVLYVTA</sequence>
<organism evidence="2">
    <name type="scientific">uncultured Caudovirales phage</name>
    <dbReference type="NCBI Taxonomy" id="2100421"/>
    <lineage>
        <taxon>Viruses</taxon>
        <taxon>Duplodnaviria</taxon>
        <taxon>Heunggongvirae</taxon>
        <taxon>Uroviricota</taxon>
        <taxon>Caudoviricetes</taxon>
        <taxon>Peduoviridae</taxon>
        <taxon>Maltschvirus</taxon>
        <taxon>Maltschvirus maltsch</taxon>
    </lineage>
</organism>
<dbReference type="EMBL" id="LR796294">
    <property type="protein sequence ID" value="CAB4135027.1"/>
    <property type="molecule type" value="Genomic_DNA"/>
</dbReference>
<protein>
    <submittedName>
        <fullName evidence="2">Uncharacterized protein</fullName>
    </submittedName>
</protein>
<proteinExistence type="predicted"/>
<gene>
    <name evidence="1" type="ORF">UFOVP127_186</name>
    <name evidence="2" type="ORF">UFOVP276_49</name>
</gene>